<evidence type="ECO:0000259" key="5">
    <source>
        <dbReference type="PROSITE" id="PS50002"/>
    </source>
</evidence>
<dbReference type="InterPro" id="IPR048265">
    <property type="entry name" value="Rax2-like_third"/>
</dbReference>
<feature type="compositionally biased region" description="Acidic residues" evidence="3">
    <location>
        <begin position="1253"/>
        <end position="1262"/>
    </location>
</feature>
<evidence type="ECO:0000256" key="1">
    <source>
        <dbReference type="ARBA" id="ARBA00022443"/>
    </source>
</evidence>
<dbReference type="PROSITE" id="PS50002">
    <property type="entry name" value="SH3"/>
    <property type="match status" value="1"/>
</dbReference>
<comment type="caution">
    <text evidence="6">The sequence shown here is derived from an EMBL/GenBank/DDBJ whole genome shotgun (WGS) entry which is preliminary data.</text>
</comment>
<feature type="transmembrane region" description="Helical" evidence="4">
    <location>
        <begin position="1140"/>
        <end position="1164"/>
    </location>
</feature>
<keyword evidence="4" id="KW-0472">Membrane</keyword>
<dbReference type="PANTHER" id="PTHR31778:SF2">
    <property type="entry name" value="BUD SITE SELECTION PROTEIN RAX2"/>
    <property type="match status" value="1"/>
</dbReference>
<feature type="region of interest" description="Disordered" evidence="3">
    <location>
        <begin position="1244"/>
        <end position="1297"/>
    </location>
</feature>
<dbReference type="Gene3D" id="2.30.30.40">
    <property type="entry name" value="SH3 Domains"/>
    <property type="match status" value="1"/>
</dbReference>
<dbReference type="SUPFAM" id="SSF101908">
    <property type="entry name" value="Putative isomerase YbhE"/>
    <property type="match status" value="1"/>
</dbReference>
<dbReference type="GO" id="GO:1902929">
    <property type="term" value="C:plasma membrane of growing cell tip"/>
    <property type="evidence" value="ECO:0007669"/>
    <property type="project" value="TreeGrafter"/>
</dbReference>
<dbReference type="SUPFAM" id="SSF50044">
    <property type="entry name" value="SH3-domain"/>
    <property type="match status" value="1"/>
</dbReference>
<organism evidence="6 7">
    <name type="scientific">Diversispora epigaea</name>
    <dbReference type="NCBI Taxonomy" id="1348612"/>
    <lineage>
        <taxon>Eukaryota</taxon>
        <taxon>Fungi</taxon>
        <taxon>Fungi incertae sedis</taxon>
        <taxon>Mucoromycota</taxon>
        <taxon>Glomeromycotina</taxon>
        <taxon>Glomeromycetes</taxon>
        <taxon>Diversisporales</taxon>
        <taxon>Diversisporaceae</taxon>
        <taxon>Diversispora</taxon>
    </lineage>
</organism>
<dbReference type="CDD" id="cd00174">
    <property type="entry name" value="SH3"/>
    <property type="match status" value="1"/>
</dbReference>
<keyword evidence="1 2" id="KW-0728">SH3 domain</keyword>
<keyword evidence="4" id="KW-1133">Transmembrane helix</keyword>
<dbReference type="Pfam" id="PF00018">
    <property type="entry name" value="SH3_1"/>
    <property type="match status" value="1"/>
</dbReference>
<dbReference type="SMART" id="SM00326">
    <property type="entry name" value="SH3"/>
    <property type="match status" value="1"/>
</dbReference>
<feature type="domain" description="SH3" evidence="5">
    <location>
        <begin position="1340"/>
        <end position="1404"/>
    </location>
</feature>
<evidence type="ECO:0000256" key="2">
    <source>
        <dbReference type="PROSITE-ProRule" id="PRU00192"/>
    </source>
</evidence>
<accession>A0A397JLP2</accession>
<dbReference type="Pfam" id="PF20843">
    <property type="entry name" value="Rax2_3"/>
    <property type="match status" value="1"/>
</dbReference>
<dbReference type="EMBL" id="PQFF01000014">
    <property type="protein sequence ID" value="RHZ89279.1"/>
    <property type="molecule type" value="Genomic_DNA"/>
</dbReference>
<keyword evidence="7" id="KW-1185">Reference proteome</keyword>
<feature type="compositionally biased region" description="Basic and acidic residues" evidence="3">
    <location>
        <begin position="1263"/>
        <end position="1279"/>
    </location>
</feature>
<gene>
    <name evidence="6" type="ORF">Glove_16g192</name>
</gene>
<dbReference type="InterPro" id="IPR001452">
    <property type="entry name" value="SH3_domain"/>
</dbReference>
<name>A0A397JLP2_9GLOM</name>
<dbReference type="InterPro" id="IPR024982">
    <property type="entry name" value="Rax2-like_C"/>
</dbReference>
<dbReference type="InterPro" id="IPR036028">
    <property type="entry name" value="SH3-like_dom_sf"/>
</dbReference>
<sequence length="1406" mass="154979">MKIIIYYNCLLSLLLYFEGIVTVVFAQTIPTIDFDSINQILLGGQYNGISKYSSTLKNFDNEAASFFSQFSNGTFEFEGSTSKNGTINAICIMPHSNNLYEIDVYIGGNFSSIGNLKTNNIARYNPLERTFYPLLEGLDGTVYTLFCDTDNSLVYVGGDFLAPVNPQSYNIDVLLFGGSVALWEKQTWNSLPFKGFNGPVYTIKYNEKNNTIYFGGKFDATGDGNFGSVNNTQPINIKNATIEGGNSATTSNLKEPSVIICSAEPDGPGNTWLLSDNMPGYWRATFDYEIVPTVIGIKNTKYDDRGTKTFRIIANSNQAVVSLTYTDPTDGKIKTCSDRCPLQHENQNFQMFYIVDPINIIGIQIEILEFYGNGGGLHGIQLYQTDIVVRAVTDYDIPCDSSEFHPTVTAVGNWYPQQLSGTWQYVLIASISASQLSSSNEKLTLTPYIPQAGYYNVTLSTPSCLSIGCSLTTSIDVKITVAPGRTETITISQNNNEDKEELIYSGFILATSTTFKPIVEITVSKSGVNTNTNGNIFIYVDHILFTKTDNLNSLSSLFQYVPSSTTNSQDSWYGFNDLLVENSIVYDIIILSSSSLIIGGQFNNSTYSNIVKYDGNNFIPLTSGGLNGRVNTILQVDKDLYIGGLFSTTANNDSSIKFNNIVNYNIEKNLWTKLNEGVNGEVTRLFPVTDNNPSKIHVIGKFDTLITSQNNNSGNVTFGYAMWDINTNNWIDSAYLEGLISYIIPYSTSGQSISFWGGNILSIFDALSFSGSILTDSGISSLPIHPQHSSNNTTNTSEIIINSVISWENNIIIGGKFQFDNIKNIGMLKNNIWEEVASGFLMDEVKVLLEFNDILYVGGVVNMTNTSSSAFIIFDLVNFKVKTQNQFLTAKDNLTRVNNIKNRGGTNSIIVAGKFENSGFLICESICLWDSEFLQWKTFDSKSQISGEILSMDFIGDNKPQNILIVAGILKLDSQLVYLAQYDFQNVNWISIATLGTGDTQLPGPATFVLNDFKKDGQFFVAGYISDNNNPYLRKWDGKIFRDIGKGLLPNSNISSLNLVYTNITHDSSDILHPDWLLLISGSLILDTYGNVSAALYDGQSLYPYITTASSNGKSGKILSIYAPFSHDLTNGHRYLPVPLVILISVSLSLALVFLIVATGMIIYHFKRRKTAKEIVQRNSNKIRIHDNVDFMAAVNAATDMVRNIRNSALTSDVKSLNNFSSSSIGIKTASQLNVSQNVISPTTTINVHEGEGNEGGEEGEGDERGERDDGGQGDERNDGVQGGEIPVGVQGDERKSGTSDLVFHRGLAAAIATEDGTVQIKDLQNQAKIVKNTTRNSEVTTGSYYAKYTFNAKEESELGFYAGDIIDVLDDSHDVWWLGRKNDGNGNFSEGVFPRNYVEREVPRF</sequence>
<dbReference type="InterPro" id="IPR048266">
    <property type="entry name" value="Rax2-like_second"/>
</dbReference>
<keyword evidence="4" id="KW-0812">Transmembrane</keyword>
<dbReference type="Pfam" id="PF12768">
    <property type="entry name" value="Rax2"/>
    <property type="match status" value="1"/>
</dbReference>
<dbReference type="STRING" id="1348612.A0A397JLP2"/>
<proteinExistence type="predicted"/>
<dbReference type="OrthoDB" id="2503993at2759"/>
<dbReference type="PANTHER" id="PTHR31778">
    <property type="entry name" value="BUD SITE SELECTION PROTEIN RAX2"/>
    <property type="match status" value="1"/>
</dbReference>
<evidence type="ECO:0000256" key="4">
    <source>
        <dbReference type="SAM" id="Phobius"/>
    </source>
</evidence>
<evidence type="ECO:0000256" key="3">
    <source>
        <dbReference type="SAM" id="MobiDB-lite"/>
    </source>
</evidence>
<dbReference type="Proteomes" id="UP000266861">
    <property type="component" value="Unassembled WGS sequence"/>
</dbReference>
<evidence type="ECO:0000313" key="7">
    <source>
        <dbReference type="Proteomes" id="UP000266861"/>
    </source>
</evidence>
<reference evidence="6 7" key="1">
    <citation type="submission" date="2018-08" db="EMBL/GenBank/DDBJ databases">
        <title>Genome and evolution of the arbuscular mycorrhizal fungus Diversispora epigaea (formerly Glomus versiforme) and its bacterial endosymbionts.</title>
        <authorList>
            <person name="Sun X."/>
            <person name="Fei Z."/>
            <person name="Harrison M."/>
        </authorList>
    </citation>
    <scope>NUCLEOTIDE SEQUENCE [LARGE SCALE GENOMIC DNA]</scope>
    <source>
        <strain evidence="6 7">IT104</strain>
    </source>
</reference>
<evidence type="ECO:0000313" key="6">
    <source>
        <dbReference type="EMBL" id="RHZ89279.1"/>
    </source>
</evidence>
<dbReference type="Pfam" id="PF20842">
    <property type="entry name" value="Rax2_2"/>
    <property type="match status" value="1"/>
</dbReference>
<protein>
    <recommendedName>
        <fullName evidence="5">SH3 domain-containing protein</fullName>
    </recommendedName>
</protein>